<accession>A0ABZ0I3K1</accession>
<keyword evidence="1" id="KW-0732">Signal</keyword>
<dbReference type="RefSeq" id="WP_407348726.1">
    <property type="nucleotide sequence ID" value="NZ_CP136864.1"/>
</dbReference>
<keyword evidence="3" id="KW-1185">Reference proteome</keyword>
<dbReference type="PANTHER" id="PTHR34387">
    <property type="entry name" value="SLR1258 PROTEIN"/>
    <property type="match status" value="1"/>
</dbReference>
<dbReference type="Proteomes" id="UP001626537">
    <property type="component" value="Chromosome"/>
</dbReference>
<feature type="signal peptide" evidence="1">
    <location>
        <begin position="1"/>
        <end position="28"/>
    </location>
</feature>
<proteinExistence type="predicted"/>
<dbReference type="InterPro" id="IPR052022">
    <property type="entry name" value="26kDa_periplasmic_antigen"/>
</dbReference>
<dbReference type="InterPro" id="IPR007497">
    <property type="entry name" value="SIMPL/DUF541"/>
</dbReference>
<dbReference type="Gene3D" id="3.30.70.2970">
    <property type="entry name" value="Protein of unknown function (DUF541), domain 2"/>
    <property type="match status" value="1"/>
</dbReference>
<gene>
    <name evidence="2" type="ORF">R0135_02700</name>
</gene>
<dbReference type="Pfam" id="PF04402">
    <property type="entry name" value="SIMPL"/>
    <property type="match status" value="1"/>
</dbReference>
<reference evidence="2 3" key="1">
    <citation type="submission" date="2023-10" db="EMBL/GenBank/DDBJ databases">
        <title>Two novel species belonging to the OM43/NOR5 clade.</title>
        <authorList>
            <person name="Park M."/>
        </authorList>
    </citation>
    <scope>NUCLEOTIDE SEQUENCE [LARGE SCALE GENOMIC DNA]</scope>
    <source>
        <strain evidence="2 3">IMCC43200</strain>
    </source>
</reference>
<sequence length="242" mass="26153">MQTARSFFITAFTAVLFLALATPLTGFADDYQRRIEVMGKSEIRVAPDMAMLQLDVVTEDQNAAVARREADAITAKALKVLREAGLADADIDTTGLSIAPQYRWLKDERTQQLTGYRVSRNISVRLLELDSLGELVTSLSDTGINRMQAPHLGLQDEESVYRGVLAAAAENARERASVIASSLGEELGPVMSASTQRESTPRPMLVERAMMAADSAAASSGESYSAGYLSYAVSIHATFALK</sequence>
<dbReference type="PANTHER" id="PTHR34387:SF2">
    <property type="entry name" value="SLR1258 PROTEIN"/>
    <property type="match status" value="1"/>
</dbReference>
<evidence type="ECO:0000256" key="1">
    <source>
        <dbReference type="SAM" id="SignalP"/>
    </source>
</evidence>
<dbReference type="Gene3D" id="3.30.110.170">
    <property type="entry name" value="Protein of unknown function (DUF541), domain 1"/>
    <property type="match status" value="1"/>
</dbReference>
<protein>
    <submittedName>
        <fullName evidence="2">SIMPL domain-containing protein</fullName>
    </submittedName>
</protein>
<organism evidence="2 3">
    <name type="scientific">Congregibacter variabilis</name>
    <dbReference type="NCBI Taxonomy" id="3081200"/>
    <lineage>
        <taxon>Bacteria</taxon>
        <taxon>Pseudomonadati</taxon>
        <taxon>Pseudomonadota</taxon>
        <taxon>Gammaproteobacteria</taxon>
        <taxon>Cellvibrionales</taxon>
        <taxon>Halieaceae</taxon>
        <taxon>Congregibacter</taxon>
    </lineage>
</organism>
<name>A0ABZ0I3K1_9GAMM</name>
<dbReference type="EMBL" id="CP136864">
    <property type="protein sequence ID" value="WOJ94087.1"/>
    <property type="molecule type" value="Genomic_DNA"/>
</dbReference>
<evidence type="ECO:0000313" key="3">
    <source>
        <dbReference type="Proteomes" id="UP001626537"/>
    </source>
</evidence>
<feature type="chain" id="PRO_5046055913" evidence="1">
    <location>
        <begin position="29"/>
        <end position="242"/>
    </location>
</feature>
<evidence type="ECO:0000313" key="2">
    <source>
        <dbReference type="EMBL" id="WOJ94087.1"/>
    </source>
</evidence>